<dbReference type="PANTHER" id="PTHR42791:SF4">
    <property type="entry name" value="ACETYLTRANSFERASE, GNAT FAMILY FAMILY (AFU_ORTHOLOGUE AFUA_4G09540)-RELATED"/>
    <property type="match status" value="1"/>
</dbReference>
<dbReference type="OrthoDB" id="410198at2759"/>
<dbReference type="CDD" id="cd04301">
    <property type="entry name" value="NAT_SF"/>
    <property type="match status" value="1"/>
</dbReference>
<dbReference type="AlphaFoldDB" id="A0A1E3BCZ6"/>
<evidence type="ECO:0000259" key="2">
    <source>
        <dbReference type="PROSITE" id="PS51186"/>
    </source>
</evidence>
<dbReference type="InterPro" id="IPR052523">
    <property type="entry name" value="Trichothecene_AcTrans"/>
</dbReference>
<dbReference type="VEuPathDB" id="FungiDB:SI65_05459"/>
<dbReference type="Proteomes" id="UP000094569">
    <property type="component" value="Unassembled WGS sequence"/>
</dbReference>
<name>A0A1E3BCZ6_ASPCR</name>
<dbReference type="InterPro" id="IPR016181">
    <property type="entry name" value="Acyl_CoA_acyltransferase"/>
</dbReference>
<proteinExistence type="predicted"/>
<comment type="caution">
    <text evidence="3">The sequence shown here is derived from an EMBL/GenBank/DDBJ whole genome shotgun (WGS) entry which is preliminary data.</text>
</comment>
<dbReference type="SUPFAM" id="SSF55729">
    <property type="entry name" value="Acyl-CoA N-acyltransferases (Nat)"/>
    <property type="match status" value="1"/>
</dbReference>
<gene>
    <name evidence="3" type="ORF">SI65_05459</name>
</gene>
<feature type="region of interest" description="Disordered" evidence="1">
    <location>
        <begin position="91"/>
        <end position="111"/>
    </location>
</feature>
<dbReference type="GO" id="GO:0016747">
    <property type="term" value="F:acyltransferase activity, transferring groups other than amino-acyl groups"/>
    <property type="evidence" value="ECO:0007669"/>
    <property type="project" value="InterPro"/>
</dbReference>
<accession>A0A1E3BCZ6</accession>
<keyword evidence="4" id="KW-1185">Reference proteome</keyword>
<dbReference type="PANTHER" id="PTHR42791">
    <property type="entry name" value="GNAT FAMILY ACETYLTRANSFERASE"/>
    <property type="match status" value="1"/>
</dbReference>
<dbReference type="Gene3D" id="3.40.630.30">
    <property type="match status" value="1"/>
</dbReference>
<evidence type="ECO:0000256" key="1">
    <source>
        <dbReference type="SAM" id="MobiDB-lite"/>
    </source>
</evidence>
<sequence length="220" mass="23977">MAGPNHIISRVESSDLSFLAKFIHSAKLSLSINRLLYQLWPNDPVQEKQYTGAVEGAFADSSMECFKATDGDSNAIIDYIVLARKTATKGDSMARAQSESPDNGHNVPEGMNPGVLAEVSAANIAISKATENIDRYELVYMCVEPSYRRQGVGSSLLQLGFDRARAEGLPLAIAAEAPAYGFLDTLGFKETRHVDIDLRKYAPANSGFGIFRLTGMIWKP</sequence>
<dbReference type="STRING" id="573508.A0A1E3BCZ6"/>
<reference evidence="3 4" key="1">
    <citation type="journal article" date="2016" name="BMC Genomics">
        <title>Comparative genomic and transcriptomic analyses of the Fuzhuan brick tea-fermentation fungus Aspergillus cristatus.</title>
        <authorList>
            <person name="Ge Y."/>
            <person name="Wang Y."/>
            <person name="Liu Y."/>
            <person name="Tan Y."/>
            <person name="Ren X."/>
            <person name="Zhang X."/>
            <person name="Hyde K.D."/>
            <person name="Liu Y."/>
            <person name="Liu Z."/>
        </authorList>
    </citation>
    <scope>NUCLEOTIDE SEQUENCE [LARGE SCALE GENOMIC DNA]</scope>
    <source>
        <strain evidence="3 4">GZAAS20.1005</strain>
    </source>
</reference>
<dbReference type="InterPro" id="IPR000182">
    <property type="entry name" value="GNAT_dom"/>
</dbReference>
<evidence type="ECO:0000313" key="3">
    <source>
        <dbReference type="EMBL" id="ODM18842.1"/>
    </source>
</evidence>
<feature type="domain" description="N-acetyltransferase" evidence="2">
    <location>
        <begin position="63"/>
        <end position="203"/>
    </location>
</feature>
<organism evidence="3 4">
    <name type="scientific">Aspergillus cristatus</name>
    <name type="common">Chinese Fuzhuan brick tea-fermentation fungus</name>
    <name type="synonym">Eurotium cristatum</name>
    <dbReference type="NCBI Taxonomy" id="573508"/>
    <lineage>
        <taxon>Eukaryota</taxon>
        <taxon>Fungi</taxon>
        <taxon>Dikarya</taxon>
        <taxon>Ascomycota</taxon>
        <taxon>Pezizomycotina</taxon>
        <taxon>Eurotiomycetes</taxon>
        <taxon>Eurotiomycetidae</taxon>
        <taxon>Eurotiales</taxon>
        <taxon>Aspergillaceae</taxon>
        <taxon>Aspergillus</taxon>
        <taxon>Aspergillus subgen. Aspergillus</taxon>
    </lineage>
</organism>
<dbReference type="Pfam" id="PF13508">
    <property type="entry name" value="Acetyltransf_7"/>
    <property type="match status" value="1"/>
</dbReference>
<protein>
    <recommendedName>
        <fullName evidence="2">N-acetyltransferase domain-containing protein</fullName>
    </recommendedName>
</protein>
<dbReference type="PROSITE" id="PS51186">
    <property type="entry name" value="GNAT"/>
    <property type="match status" value="1"/>
</dbReference>
<dbReference type="EMBL" id="JXNT01000005">
    <property type="protein sequence ID" value="ODM18842.1"/>
    <property type="molecule type" value="Genomic_DNA"/>
</dbReference>
<evidence type="ECO:0000313" key="4">
    <source>
        <dbReference type="Proteomes" id="UP000094569"/>
    </source>
</evidence>